<organism evidence="1">
    <name type="scientific">hydrothermal vent metagenome</name>
    <dbReference type="NCBI Taxonomy" id="652676"/>
    <lineage>
        <taxon>unclassified sequences</taxon>
        <taxon>metagenomes</taxon>
        <taxon>ecological metagenomes</taxon>
    </lineage>
</organism>
<reference evidence="1" key="1">
    <citation type="submission" date="2018-06" db="EMBL/GenBank/DDBJ databases">
        <authorList>
            <person name="Zhirakovskaya E."/>
        </authorList>
    </citation>
    <scope>NUCLEOTIDE SEQUENCE</scope>
</reference>
<name>A0A3B0YB48_9ZZZZ</name>
<dbReference type="AlphaFoldDB" id="A0A3B0YB48"/>
<proteinExistence type="predicted"/>
<evidence type="ECO:0000313" key="1">
    <source>
        <dbReference type="EMBL" id="VAW72542.1"/>
    </source>
</evidence>
<gene>
    <name evidence="1" type="ORF">MNBD_GAMMA10-1726</name>
</gene>
<dbReference type="PANTHER" id="PTHR37841">
    <property type="entry name" value="GLR2918 PROTEIN"/>
    <property type="match status" value="1"/>
</dbReference>
<sequence>MNLYRIKSKKGHGFINDNGDIIIKPQFQSVGKFSEGLAWAVAEINGNACSGFIDESGEWAIAPEFSSFQLTMWSATQFSEGLAPIHVANNKMCFIDKKGNRLTDLIYDDAYPFSEGRALVRRDKLWGYIDVAGNEVIACQYGEANMSPQENRFSEGLALVRFGDNPGFDDAANLGYIDREGGIVLPGQFTAANAFSEGIAMVRDEASLGKYAFIRLDGSVAFEQESSVSARFSEGLAEYYDSDSELLGYINQQPEWVIDAQFMESSCFSEGLAGVKPETSRNWGFINTQGEMVIPAHFKTVMAFENGLSQVEHKDGHYGYINKTGEFVWRNK</sequence>
<accession>A0A3B0YB48</accession>
<dbReference type="InterPro" id="IPR032774">
    <property type="entry name" value="WG_beta_rep"/>
</dbReference>
<dbReference type="PANTHER" id="PTHR37841:SF1">
    <property type="entry name" value="DUF3298 DOMAIN-CONTAINING PROTEIN"/>
    <property type="match status" value="1"/>
</dbReference>
<dbReference type="SUPFAM" id="SSF69360">
    <property type="entry name" value="Cell wall binding repeat"/>
    <property type="match status" value="1"/>
</dbReference>
<evidence type="ECO:0008006" key="2">
    <source>
        <dbReference type="Google" id="ProtNLM"/>
    </source>
</evidence>
<dbReference type="Pfam" id="PF14903">
    <property type="entry name" value="WG_beta_rep"/>
    <property type="match status" value="6"/>
</dbReference>
<protein>
    <recommendedName>
        <fullName evidence="2">WG repeat-containing protein</fullName>
    </recommendedName>
</protein>
<dbReference type="EMBL" id="UOFJ01000671">
    <property type="protein sequence ID" value="VAW72542.1"/>
    <property type="molecule type" value="Genomic_DNA"/>
</dbReference>